<evidence type="ECO:0000256" key="2">
    <source>
        <dbReference type="SAM" id="MobiDB-lite"/>
    </source>
</evidence>
<dbReference type="Proteomes" id="UP001642464">
    <property type="component" value="Unassembled WGS sequence"/>
</dbReference>
<feature type="coiled-coil region" evidence="1">
    <location>
        <begin position="42"/>
        <end position="69"/>
    </location>
</feature>
<keyword evidence="1" id="KW-0175">Coiled coil</keyword>
<keyword evidence="4" id="KW-1185">Reference proteome</keyword>
<proteinExistence type="predicted"/>
<comment type="caution">
    <text evidence="3">The sequence shown here is derived from an EMBL/GenBank/DDBJ whole genome shotgun (WGS) entry which is preliminary data.</text>
</comment>
<dbReference type="EMBL" id="CAXAMM010003581">
    <property type="protein sequence ID" value="CAK9000507.1"/>
    <property type="molecule type" value="Genomic_DNA"/>
</dbReference>
<organism evidence="3 4">
    <name type="scientific">Durusdinium trenchii</name>
    <dbReference type="NCBI Taxonomy" id="1381693"/>
    <lineage>
        <taxon>Eukaryota</taxon>
        <taxon>Sar</taxon>
        <taxon>Alveolata</taxon>
        <taxon>Dinophyceae</taxon>
        <taxon>Suessiales</taxon>
        <taxon>Symbiodiniaceae</taxon>
        <taxon>Durusdinium</taxon>
    </lineage>
</organism>
<evidence type="ECO:0000313" key="3">
    <source>
        <dbReference type="EMBL" id="CAK9000507.1"/>
    </source>
</evidence>
<name>A0ABP0IGB4_9DINO</name>
<sequence length="173" mass="20560">MLGDILLQESSFEELLESDERDIHQQLQKEMETWNGIARQKLAASRDARKRAEADAQLLANRLRLLRAEEVKALRIIEEVRKRTREVLETRMKNQQMLQDQTVFKQNMKKAVEQKKQDNNWRRTQARLARQQAADERVRANRRSASEQRADQENRQAVLWCQLERQEIQHTGS</sequence>
<reference evidence="3 4" key="1">
    <citation type="submission" date="2024-02" db="EMBL/GenBank/DDBJ databases">
        <authorList>
            <person name="Chen Y."/>
            <person name="Shah S."/>
            <person name="Dougan E. K."/>
            <person name="Thang M."/>
            <person name="Chan C."/>
        </authorList>
    </citation>
    <scope>NUCLEOTIDE SEQUENCE [LARGE SCALE GENOMIC DNA]</scope>
</reference>
<accession>A0ABP0IGB4</accession>
<evidence type="ECO:0000313" key="4">
    <source>
        <dbReference type="Proteomes" id="UP001642464"/>
    </source>
</evidence>
<protein>
    <submittedName>
        <fullName evidence="3">Thermostable beta-glucosidase B</fullName>
    </submittedName>
</protein>
<feature type="compositionally biased region" description="Basic and acidic residues" evidence="2">
    <location>
        <begin position="133"/>
        <end position="151"/>
    </location>
</feature>
<feature type="region of interest" description="Disordered" evidence="2">
    <location>
        <begin position="130"/>
        <end position="151"/>
    </location>
</feature>
<evidence type="ECO:0000256" key="1">
    <source>
        <dbReference type="SAM" id="Coils"/>
    </source>
</evidence>
<gene>
    <name evidence="3" type="ORF">SCF082_LOCUS6526</name>
</gene>